<reference evidence="9" key="1">
    <citation type="submission" date="2017-04" db="EMBL/GenBank/DDBJ databases">
        <title>Population genomics of picophytoplankton unveils novel chromosome hypervariability.</title>
        <authorList>
            <consortium name="DOE Joint Genome Institute"/>
            <person name="Blanc-Mathieu R."/>
            <person name="Krasovec M."/>
            <person name="Hebrard M."/>
            <person name="Yau S."/>
            <person name="Desgranges E."/>
            <person name="Martin J."/>
            <person name="Schackwitz W."/>
            <person name="Kuo A."/>
            <person name="Salin G."/>
            <person name="Donnadieu C."/>
            <person name="Desdevises Y."/>
            <person name="Sanchez-Ferandin S."/>
            <person name="Moreau H."/>
            <person name="Rivals E."/>
            <person name="Grigoriev I.V."/>
            <person name="Grimsley N."/>
            <person name="Eyre-Walker A."/>
            <person name="Piganeau G."/>
        </authorList>
    </citation>
    <scope>NUCLEOTIDE SEQUENCE [LARGE SCALE GENOMIC DNA]</scope>
    <source>
        <strain evidence="9">RCC 1115</strain>
    </source>
</reference>
<keyword evidence="8" id="KW-0676">Redox-active center</keyword>
<gene>
    <name evidence="9" type="ORF">BE221DRAFT_145379</name>
</gene>
<evidence type="ECO:0000256" key="6">
    <source>
        <dbReference type="ARBA" id="ARBA00023128"/>
    </source>
</evidence>
<dbReference type="Gene3D" id="1.10.287.2900">
    <property type="match status" value="1"/>
</dbReference>
<accession>A0A1Y5IIN0</accession>
<keyword evidence="5" id="KW-0811">Translocation</keyword>
<dbReference type="eggNOG" id="KOG4149">
    <property type="taxonomic scope" value="Eukaryota"/>
</dbReference>
<evidence type="ECO:0000256" key="2">
    <source>
        <dbReference type="ARBA" id="ARBA00022448"/>
    </source>
</evidence>
<evidence type="ECO:0000313" key="9">
    <source>
        <dbReference type="EMBL" id="OUS46952.1"/>
    </source>
</evidence>
<organism evidence="9">
    <name type="scientific">Ostreococcus tauri</name>
    <name type="common">Marine green alga</name>
    <dbReference type="NCBI Taxonomy" id="70448"/>
    <lineage>
        <taxon>Eukaryota</taxon>
        <taxon>Viridiplantae</taxon>
        <taxon>Chlorophyta</taxon>
        <taxon>Mamiellophyceae</taxon>
        <taxon>Mamiellales</taxon>
        <taxon>Bathycoccaceae</taxon>
        <taxon>Ostreococcus</taxon>
    </lineage>
</organism>
<evidence type="ECO:0000256" key="1">
    <source>
        <dbReference type="ARBA" id="ARBA00004173"/>
    </source>
</evidence>
<evidence type="ECO:0000256" key="4">
    <source>
        <dbReference type="ARBA" id="ARBA00023002"/>
    </source>
</evidence>
<sequence length="121" mass="13051">MTKENPTTTNGAESYNLADTLARATAEADASSSSNDDPQARVDAALACPCVADLRSSTCGKSFDAALTCFMLAEERERGKKCVEEFVSLHQCMVKNASEFEAFANELLEHENVRGPARAKD</sequence>
<evidence type="ECO:0000256" key="3">
    <source>
        <dbReference type="ARBA" id="ARBA00022927"/>
    </source>
</evidence>
<comment type="subcellular location">
    <subcellularLocation>
        <location evidence="1">Mitochondrion</location>
    </subcellularLocation>
</comment>
<dbReference type="GO" id="GO:0045041">
    <property type="term" value="P:protein import into mitochondrial intermembrane space"/>
    <property type="evidence" value="ECO:0007669"/>
    <property type="project" value="InterPro"/>
</dbReference>
<dbReference type="InterPro" id="IPR039289">
    <property type="entry name" value="CHCHD4"/>
</dbReference>
<evidence type="ECO:0000256" key="8">
    <source>
        <dbReference type="ARBA" id="ARBA00023284"/>
    </source>
</evidence>
<dbReference type="PANTHER" id="PTHR21622:SF0">
    <property type="entry name" value="COILED-COIL-HELIX-COILED-COIL-HELIX DOMAIN CONTAINING 4"/>
    <property type="match status" value="1"/>
</dbReference>
<dbReference type="AlphaFoldDB" id="A0A1Y5IIN0"/>
<keyword evidence="2" id="KW-0813">Transport</keyword>
<dbReference type="EMBL" id="KZ155780">
    <property type="protein sequence ID" value="OUS46952.1"/>
    <property type="molecule type" value="Genomic_DNA"/>
</dbReference>
<dbReference type="Proteomes" id="UP000195557">
    <property type="component" value="Unassembled WGS sequence"/>
</dbReference>
<dbReference type="GO" id="GO:0015035">
    <property type="term" value="F:protein-disulfide reductase activity"/>
    <property type="evidence" value="ECO:0007669"/>
    <property type="project" value="InterPro"/>
</dbReference>
<name>A0A1Y5IIN0_OSTTA</name>
<keyword evidence="6" id="KW-0496">Mitochondrion</keyword>
<evidence type="ECO:0008006" key="10">
    <source>
        <dbReference type="Google" id="ProtNLM"/>
    </source>
</evidence>
<dbReference type="PANTHER" id="PTHR21622">
    <property type="entry name" value="COILED-COIL-HELIX-COILED-COIL-HELIX DOMAIN CONTAINING 4"/>
    <property type="match status" value="1"/>
</dbReference>
<keyword evidence="4" id="KW-0560">Oxidoreductase</keyword>
<evidence type="ECO:0000256" key="7">
    <source>
        <dbReference type="ARBA" id="ARBA00023157"/>
    </source>
</evidence>
<keyword evidence="7" id="KW-1015">Disulfide bond</keyword>
<keyword evidence="3" id="KW-0653">Protein transport</keyword>
<protein>
    <recommendedName>
        <fullName evidence="10">CHCH</fullName>
    </recommendedName>
</protein>
<dbReference type="GO" id="GO:0005758">
    <property type="term" value="C:mitochondrial intermembrane space"/>
    <property type="evidence" value="ECO:0007669"/>
    <property type="project" value="TreeGrafter"/>
</dbReference>
<proteinExistence type="predicted"/>
<evidence type="ECO:0000256" key="5">
    <source>
        <dbReference type="ARBA" id="ARBA00023010"/>
    </source>
</evidence>